<dbReference type="AlphaFoldDB" id="A0A139IW22"/>
<keyword evidence="2" id="KW-1185">Reference proteome</keyword>
<evidence type="ECO:0000313" key="1">
    <source>
        <dbReference type="EMBL" id="KXT18947.1"/>
    </source>
</evidence>
<organism evidence="1 2">
    <name type="scientific">Pseudocercospora musae</name>
    <dbReference type="NCBI Taxonomy" id="113226"/>
    <lineage>
        <taxon>Eukaryota</taxon>
        <taxon>Fungi</taxon>
        <taxon>Dikarya</taxon>
        <taxon>Ascomycota</taxon>
        <taxon>Pezizomycotina</taxon>
        <taxon>Dothideomycetes</taxon>
        <taxon>Dothideomycetidae</taxon>
        <taxon>Mycosphaerellales</taxon>
        <taxon>Mycosphaerellaceae</taxon>
        <taxon>Pseudocercospora</taxon>
    </lineage>
</organism>
<proteinExistence type="predicted"/>
<reference evidence="1 2" key="1">
    <citation type="submission" date="2015-07" db="EMBL/GenBank/DDBJ databases">
        <title>Comparative genomics of the Sigatoka disease complex on banana suggests a link between parallel evolutionary changes in Pseudocercospora fijiensis and Pseudocercospora eumusae and increased virulence on the banana host.</title>
        <authorList>
            <person name="Chang T.-C."/>
            <person name="Salvucci A."/>
            <person name="Crous P.W."/>
            <person name="Stergiopoulos I."/>
        </authorList>
    </citation>
    <scope>NUCLEOTIDE SEQUENCE [LARGE SCALE GENOMIC DNA]</scope>
    <source>
        <strain evidence="1 2">CBS 116634</strain>
    </source>
</reference>
<comment type="caution">
    <text evidence="1">The sequence shown here is derived from an EMBL/GenBank/DDBJ whole genome shotgun (WGS) entry which is preliminary data.</text>
</comment>
<sequence length="186" mass="20785">MRQAVMITSHARRYYGRASKRLPRIPKHQLSTSAEERLANSHSLFRMRMKDSTGGGQPVCGGIIAWKEEKSWNGHSQNEWRREGRPVTAWTVAFEVPNEDGNNNGTTGELTQAASKALSVKYGNPNGPADQNEIPDELETKRTTIKTVEDSDGLIMLEVGRLGRHCQRHGAPTHDILPYIVPFEVP</sequence>
<dbReference type="Proteomes" id="UP000073492">
    <property type="component" value="Unassembled WGS sequence"/>
</dbReference>
<dbReference type="OrthoDB" id="3650501at2759"/>
<evidence type="ECO:0000313" key="2">
    <source>
        <dbReference type="Proteomes" id="UP000073492"/>
    </source>
</evidence>
<name>A0A139IW22_9PEZI</name>
<protein>
    <submittedName>
        <fullName evidence="1">Uncharacterized protein</fullName>
    </submittedName>
</protein>
<gene>
    <name evidence="1" type="ORF">AC579_8716</name>
</gene>
<accession>A0A139IW22</accession>
<dbReference type="EMBL" id="LFZO01000001">
    <property type="protein sequence ID" value="KXT18947.1"/>
    <property type="molecule type" value="Genomic_DNA"/>
</dbReference>